<proteinExistence type="predicted"/>
<keyword evidence="2" id="KW-0808">Transferase</keyword>
<dbReference type="EMBL" id="QJTJ01000010">
    <property type="protein sequence ID" value="PYF06310.1"/>
    <property type="molecule type" value="Genomic_DNA"/>
</dbReference>
<name>A0A318TR68_9BACL</name>
<dbReference type="SUPFAM" id="SSF53448">
    <property type="entry name" value="Nucleotide-diphospho-sugar transferases"/>
    <property type="match status" value="1"/>
</dbReference>
<evidence type="ECO:0000313" key="2">
    <source>
        <dbReference type="EMBL" id="PYF06310.1"/>
    </source>
</evidence>
<dbReference type="RefSeq" id="WP_107935204.1">
    <property type="nucleotide sequence ID" value="NZ_CP085009.1"/>
</dbReference>
<dbReference type="GO" id="GO:0016740">
    <property type="term" value="F:transferase activity"/>
    <property type="evidence" value="ECO:0007669"/>
    <property type="project" value="UniProtKB-KW"/>
</dbReference>
<feature type="domain" description="Glycosyltransferase 2-like" evidence="1">
    <location>
        <begin position="5"/>
        <end position="142"/>
    </location>
</feature>
<protein>
    <submittedName>
        <fullName evidence="2">Glycosyl transferase family 2</fullName>
    </submittedName>
</protein>
<dbReference type="CDD" id="cd04179">
    <property type="entry name" value="DPM_DPG-synthase_like"/>
    <property type="match status" value="1"/>
</dbReference>
<evidence type="ECO:0000313" key="3">
    <source>
        <dbReference type="Proteomes" id="UP000247416"/>
    </source>
</evidence>
<dbReference type="InterPro" id="IPR001173">
    <property type="entry name" value="Glyco_trans_2-like"/>
</dbReference>
<dbReference type="AlphaFoldDB" id="A0A318TR68"/>
<dbReference type="Proteomes" id="UP000247416">
    <property type="component" value="Unassembled WGS sequence"/>
</dbReference>
<dbReference type="PANTHER" id="PTHR10859">
    <property type="entry name" value="GLYCOSYL TRANSFERASE"/>
    <property type="match status" value="1"/>
</dbReference>
<comment type="caution">
    <text evidence="2">The sequence shown here is derived from an EMBL/GenBank/DDBJ whole genome shotgun (WGS) entry which is preliminary data.</text>
</comment>
<dbReference type="GO" id="GO:0006487">
    <property type="term" value="P:protein N-linked glycosylation"/>
    <property type="evidence" value="ECO:0007669"/>
    <property type="project" value="TreeGrafter"/>
</dbReference>
<reference evidence="2 3" key="1">
    <citation type="submission" date="2018-06" db="EMBL/GenBank/DDBJ databases">
        <title>Genomic Encyclopedia of Archaeal and Bacterial Type Strains, Phase II (KMG-II): from individual species to whole genera.</title>
        <authorList>
            <person name="Goeker M."/>
        </authorList>
    </citation>
    <scope>NUCLEOTIDE SEQUENCE [LARGE SCALE GENOMIC DNA]</scope>
    <source>
        <strain evidence="2 3">KACC 16626</strain>
    </source>
</reference>
<sequence length="237" mass="27152">MVRITVIIPALNPLPSLIGFIKELISLEIESIIIVNDGSDGKYQAIFLELEKLEKCIVIEHDKNLGKGRALKTGFRYILRKLPKVQSVITVGAHGQHQLRDVEQLIHNAHLFSNGIILGVRNFHSNKVSLKTRLGNHATSLLFALLFHKRLLDTQTGLRCIPRKELHWLMKVPGESYSYDSNMLIDAIKRNIPIYEIPIGHMGLKKNSLIHYDEITNTQKLIEQMITIYTKRRKIHK</sequence>
<accession>A0A318TR68</accession>
<dbReference type="Gene3D" id="3.90.550.10">
    <property type="entry name" value="Spore Coat Polysaccharide Biosynthesis Protein SpsA, Chain A"/>
    <property type="match status" value="1"/>
</dbReference>
<dbReference type="PANTHER" id="PTHR10859:SF114">
    <property type="entry name" value="DOLICHOL-PHOSPHATE MANNOSYLTRANSFERASE"/>
    <property type="match status" value="1"/>
</dbReference>
<keyword evidence="3" id="KW-1185">Reference proteome</keyword>
<dbReference type="Pfam" id="PF00535">
    <property type="entry name" value="Glycos_transf_2"/>
    <property type="match status" value="1"/>
</dbReference>
<gene>
    <name evidence="2" type="ORF">BJ095_11012</name>
</gene>
<organism evidence="2 3">
    <name type="scientific">Ureibacillus chungkukjangi</name>
    <dbReference type="NCBI Taxonomy" id="1202712"/>
    <lineage>
        <taxon>Bacteria</taxon>
        <taxon>Bacillati</taxon>
        <taxon>Bacillota</taxon>
        <taxon>Bacilli</taxon>
        <taxon>Bacillales</taxon>
        <taxon>Caryophanaceae</taxon>
        <taxon>Ureibacillus</taxon>
    </lineage>
</organism>
<evidence type="ECO:0000259" key="1">
    <source>
        <dbReference type="Pfam" id="PF00535"/>
    </source>
</evidence>
<dbReference type="OrthoDB" id="9810303at2"/>
<dbReference type="InterPro" id="IPR029044">
    <property type="entry name" value="Nucleotide-diphossugar_trans"/>
</dbReference>